<evidence type="ECO:0000256" key="2">
    <source>
        <dbReference type="ARBA" id="ARBA00009008"/>
    </source>
</evidence>
<evidence type="ECO:0000256" key="5">
    <source>
        <dbReference type="ARBA" id="ARBA00022618"/>
    </source>
</evidence>
<evidence type="ECO:0000313" key="12">
    <source>
        <dbReference type="Proteomes" id="UP001595867"/>
    </source>
</evidence>
<comment type="caution">
    <text evidence="11">The sequence shown here is derived from an EMBL/GenBank/DDBJ whole genome shotgun (WGS) entry which is preliminary data.</text>
</comment>
<reference evidence="12" key="1">
    <citation type="journal article" date="2019" name="Int. J. Syst. Evol. Microbiol.">
        <title>The Global Catalogue of Microorganisms (GCM) 10K type strain sequencing project: providing services to taxonomists for standard genome sequencing and annotation.</title>
        <authorList>
            <consortium name="The Broad Institute Genomics Platform"/>
            <consortium name="The Broad Institute Genome Sequencing Center for Infectious Disease"/>
            <person name="Wu L."/>
            <person name="Ma J."/>
        </authorList>
    </citation>
    <scope>NUCLEOTIDE SEQUENCE [LARGE SCALE GENOMIC DNA]</scope>
    <source>
        <strain evidence="12">TBRC 5832</strain>
    </source>
</reference>
<dbReference type="RefSeq" id="WP_378067254.1">
    <property type="nucleotide sequence ID" value="NZ_JBHSBL010000015.1"/>
</dbReference>
<evidence type="ECO:0000256" key="8">
    <source>
        <dbReference type="ARBA" id="ARBA00031737"/>
    </source>
</evidence>
<evidence type="ECO:0000256" key="3">
    <source>
        <dbReference type="ARBA" id="ARBA00018787"/>
    </source>
</evidence>
<evidence type="ECO:0000256" key="4">
    <source>
        <dbReference type="ARBA" id="ARBA00022490"/>
    </source>
</evidence>
<evidence type="ECO:0000256" key="10">
    <source>
        <dbReference type="SAM" id="MobiDB-lite"/>
    </source>
</evidence>
<dbReference type="PANTHER" id="PTHR35794">
    <property type="entry name" value="CELL DIVISION PROTEIN DIVIVA"/>
    <property type="match status" value="1"/>
</dbReference>
<accession>A0ABV8IX48</accession>
<feature type="coiled-coil region" evidence="9">
    <location>
        <begin position="65"/>
        <end position="92"/>
    </location>
</feature>
<gene>
    <name evidence="11" type="ORF">ACFO0C_15230</name>
</gene>
<evidence type="ECO:0000256" key="7">
    <source>
        <dbReference type="ARBA" id="ARBA00023306"/>
    </source>
</evidence>
<feature type="compositionally biased region" description="Basic and acidic residues" evidence="10">
    <location>
        <begin position="9"/>
        <end position="22"/>
    </location>
</feature>
<evidence type="ECO:0000256" key="1">
    <source>
        <dbReference type="ARBA" id="ARBA00004496"/>
    </source>
</evidence>
<evidence type="ECO:0000313" key="11">
    <source>
        <dbReference type="EMBL" id="MFC4066285.1"/>
    </source>
</evidence>
<evidence type="ECO:0000256" key="6">
    <source>
        <dbReference type="ARBA" id="ARBA00023054"/>
    </source>
</evidence>
<dbReference type="Pfam" id="PF05103">
    <property type="entry name" value="DivIVA"/>
    <property type="match status" value="1"/>
</dbReference>
<dbReference type="InterPro" id="IPR007793">
    <property type="entry name" value="DivIVA_fam"/>
</dbReference>
<name>A0ABV8IX48_9ACTN</name>
<evidence type="ECO:0000256" key="9">
    <source>
        <dbReference type="SAM" id="Coils"/>
    </source>
</evidence>
<feature type="region of interest" description="Disordered" evidence="10">
    <location>
        <begin position="101"/>
        <end position="121"/>
    </location>
</feature>
<comment type="similarity">
    <text evidence="2">Belongs to the DivIVA family.</text>
</comment>
<keyword evidence="12" id="KW-1185">Reference proteome</keyword>
<protein>
    <recommendedName>
        <fullName evidence="3">Cell wall synthesis protein Wag31</fullName>
    </recommendedName>
    <alternativeName>
        <fullName evidence="8">Antigen 84</fullName>
    </alternativeName>
</protein>
<comment type="subcellular location">
    <subcellularLocation>
        <location evidence="1">Cytoplasm</location>
    </subcellularLocation>
</comment>
<feature type="region of interest" description="Disordered" evidence="10">
    <location>
        <begin position="1"/>
        <end position="22"/>
    </location>
</feature>
<proteinExistence type="inferred from homology"/>
<keyword evidence="5" id="KW-0132">Cell division</keyword>
<dbReference type="Gene3D" id="6.10.250.660">
    <property type="match status" value="1"/>
</dbReference>
<keyword evidence="4" id="KW-0963">Cytoplasm</keyword>
<organism evidence="11 12">
    <name type="scientific">Actinoplanes subglobosus</name>
    <dbReference type="NCBI Taxonomy" id="1547892"/>
    <lineage>
        <taxon>Bacteria</taxon>
        <taxon>Bacillati</taxon>
        <taxon>Actinomycetota</taxon>
        <taxon>Actinomycetes</taxon>
        <taxon>Micromonosporales</taxon>
        <taxon>Micromonosporaceae</taxon>
        <taxon>Actinoplanes</taxon>
    </lineage>
</organism>
<dbReference type="PANTHER" id="PTHR35794:SF2">
    <property type="entry name" value="CELL DIVISION PROTEIN DIVIVA"/>
    <property type="match status" value="1"/>
</dbReference>
<dbReference type="EMBL" id="JBHSBL010000015">
    <property type="protein sequence ID" value="MFC4066285.1"/>
    <property type="molecule type" value="Genomic_DNA"/>
</dbReference>
<dbReference type="Proteomes" id="UP001595867">
    <property type="component" value="Unassembled WGS sequence"/>
</dbReference>
<keyword evidence="7" id="KW-0131">Cell cycle</keyword>
<keyword evidence="6 9" id="KW-0175">Coiled coil</keyword>
<sequence>MPLTPADIHNMEFRDPLPGERGYDRDEVDAFLGVAERAFTRLVGQNRALRDRLRRPSGGPGHEDTDQLDREAAALAAELERLRAEQLRAEQQTRALGVELARAREEQRPATAGGQRPADGADRVVAVARRHADDHLREAETKARALLDTARAKADQVTSDAQLLAATIDSDARHQHAVAINGLADEREAALAEIARLTDVLLDRHAGMRALIEDRLHDLG</sequence>
<dbReference type="NCBIfam" id="TIGR03544">
    <property type="entry name" value="DivI1A_domain"/>
    <property type="match status" value="1"/>
</dbReference>
<dbReference type="InterPro" id="IPR019933">
    <property type="entry name" value="DivIVA_domain"/>
</dbReference>